<dbReference type="Pfam" id="PF13560">
    <property type="entry name" value="HTH_31"/>
    <property type="match status" value="1"/>
</dbReference>
<dbReference type="Proteomes" id="UP000231693">
    <property type="component" value="Unassembled WGS sequence"/>
</dbReference>
<keyword evidence="3" id="KW-1185">Reference proteome</keyword>
<dbReference type="InterPro" id="IPR001387">
    <property type="entry name" value="Cro/C1-type_HTH"/>
</dbReference>
<dbReference type="GO" id="GO:0003677">
    <property type="term" value="F:DNA binding"/>
    <property type="evidence" value="ECO:0007669"/>
    <property type="project" value="InterPro"/>
</dbReference>
<organism evidence="2 3">
    <name type="scientific">Sediminihabitans luteus</name>
    <dbReference type="NCBI Taxonomy" id="1138585"/>
    <lineage>
        <taxon>Bacteria</taxon>
        <taxon>Bacillati</taxon>
        <taxon>Actinomycetota</taxon>
        <taxon>Actinomycetes</taxon>
        <taxon>Micrococcales</taxon>
        <taxon>Cellulomonadaceae</taxon>
        <taxon>Sediminihabitans</taxon>
    </lineage>
</organism>
<dbReference type="CDD" id="cd00093">
    <property type="entry name" value="HTH_XRE"/>
    <property type="match status" value="1"/>
</dbReference>
<evidence type="ECO:0000313" key="3">
    <source>
        <dbReference type="Proteomes" id="UP000231693"/>
    </source>
</evidence>
<dbReference type="InterPro" id="IPR011990">
    <property type="entry name" value="TPR-like_helical_dom_sf"/>
</dbReference>
<dbReference type="InterPro" id="IPR010982">
    <property type="entry name" value="Lambda_DNA-bd_dom_sf"/>
</dbReference>
<dbReference type="CDD" id="cd00009">
    <property type="entry name" value="AAA"/>
    <property type="match status" value="1"/>
</dbReference>
<dbReference type="PANTHER" id="PTHR47691">
    <property type="entry name" value="REGULATOR-RELATED"/>
    <property type="match status" value="1"/>
</dbReference>
<dbReference type="PANTHER" id="PTHR47691:SF3">
    <property type="entry name" value="HTH-TYPE TRANSCRIPTIONAL REGULATOR RV0890C-RELATED"/>
    <property type="match status" value="1"/>
</dbReference>
<reference evidence="2 3" key="1">
    <citation type="submission" date="2017-11" db="EMBL/GenBank/DDBJ databases">
        <title>Genomic Encyclopedia of Archaeal and Bacterial Type Strains, Phase II (KMG-II): From Individual Species to Whole Genera.</title>
        <authorList>
            <person name="Goeker M."/>
        </authorList>
    </citation>
    <scope>NUCLEOTIDE SEQUENCE [LARGE SCALE GENOMIC DNA]</scope>
    <source>
        <strain evidence="2 3">DSM 25478</strain>
    </source>
</reference>
<dbReference type="SUPFAM" id="SSF52540">
    <property type="entry name" value="P-loop containing nucleoside triphosphate hydrolases"/>
    <property type="match status" value="1"/>
</dbReference>
<dbReference type="EMBL" id="PGFE01000002">
    <property type="protein sequence ID" value="PJJ74193.1"/>
    <property type="molecule type" value="Genomic_DNA"/>
</dbReference>
<protein>
    <submittedName>
        <fullName evidence="2">NB-ARC domain-containing protein</fullName>
    </submittedName>
</protein>
<dbReference type="AlphaFoldDB" id="A0A2M9CQJ2"/>
<dbReference type="SUPFAM" id="SSF48452">
    <property type="entry name" value="TPR-like"/>
    <property type="match status" value="2"/>
</dbReference>
<dbReference type="Gene3D" id="1.10.260.40">
    <property type="entry name" value="lambda repressor-like DNA-binding domains"/>
    <property type="match status" value="1"/>
</dbReference>
<sequence>MTDTSLGALLRAHRTALDMTLESLAERSGVSDRAIGDIERGASRGPQRRTVDLLADALGVGADERAELLRLAREGRRRATAPPSPALPLPRVVTDFTGRAGERNAVAALLRGPAPRAVLLSGPPGFGKTTLAVRVADDVRGDFDEVAFVDLRGLDDEPVHRDDVARRLVEALSPSPVPLTSLDALERLRRILASQKVLVVLDNAGAEEQVRDVVSSDGPGAVLVTSRRRLSGLEGVDRVTIDRMTTPDAAALLARLVGTADDDALARVVELCGAVPLALRILGNRLGTRPGTTIATLTARLAVEDRRLDSLAVGDLSVRAAFGSSFEQLGPDAQRLLRRLSLVAAPTVGPGLAAALAQEDLWRTEEILDELVELGLLQHVAGDRYQLHDLLRLYASHRMRTQEGPEARARLEHDADRWLLSTTMAAGRWFEPDGDASERDPMLRSTTEAMAWLRHESDSWLAAFRRAAERGDHRTVVDVADSLHWFSDLWSVWRAWPEIYRTSADAAAALADDVLVATHQGYLAWARMECLDDAAGAREACDVGLAAARRCGDARQEGWALLYRAWIGKRRRESLDDSVADGLRAAEIFRAVGEREGLPQALLLVADCQAQLGSPDAAVEVVRSVIDALADPLTRPRAEVARFTEANAQVYLAKNLLATGRWTEVEDAATLAVDLTVPLGVPRLTANAYLLRGRARAQLGRHVEGVADLRAALGLREEMDDEPGALNVRQAIDRATAALDATSH</sequence>
<dbReference type="Pfam" id="PF00931">
    <property type="entry name" value="NB-ARC"/>
    <property type="match status" value="1"/>
</dbReference>
<comment type="caution">
    <text evidence="2">The sequence shown here is derived from an EMBL/GenBank/DDBJ whole genome shotgun (WGS) entry which is preliminary data.</text>
</comment>
<evidence type="ECO:0000313" key="2">
    <source>
        <dbReference type="EMBL" id="PJJ74193.1"/>
    </source>
</evidence>
<dbReference type="InterPro" id="IPR002182">
    <property type="entry name" value="NB-ARC"/>
</dbReference>
<dbReference type="Gene3D" id="1.25.40.10">
    <property type="entry name" value="Tetratricopeptide repeat domain"/>
    <property type="match status" value="1"/>
</dbReference>
<evidence type="ECO:0000259" key="1">
    <source>
        <dbReference type="PROSITE" id="PS50943"/>
    </source>
</evidence>
<feature type="domain" description="HTH cro/C1-type" evidence="1">
    <location>
        <begin position="10"/>
        <end position="65"/>
    </location>
</feature>
<dbReference type="PROSITE" id="PS50943">
    <property type="entry name" value="HTH_CROC1"/>
    <property type="match status" value="1"/>
</dbReference>
<dbReference type="OrthoDB" id="7628974at2"/>
<dbReference type="Gene3D" id="3.40.50.300">
    <property type="entry name" value="P-loop containing nucleotide triphosphate hydrolases"/>
    <property type="match status" value="1"/>
</dbReference>
<dbReference type="PRINTS" id="PR00364">
    <property type="entry name" value="DISEASERSIST"/>
</dbReference>
<dbReference type="SMART" id="SM00530">
    <property type="entry name" value="HTH_XRE"/>
    <property type="match status" value="1"/>
</dbReference>
<proteinExistence type="predicted"/>
<dbReference type="GO" id="GO:0043531">
    <property type="term" value="F:ADP binding"/>
    <property type="evidence" value="ECO:0007669"/>
    <property type="project" value="InterPro"/>
</dbReference>
<dbReference type="SUPFAM" id="SSF47413">
    <property type="entry name" value="lambda repressor-like DNA-binding domains"/>
    <property type="match status" value="1"/>
</dbReference>
<accession>A0A2M9CQJ2</accession>
<dbReference type="RefSeq" id="WP_100422831.1">
    <property type="nucleotide sequence ID" value="NZ_BOOX01000006.1"/>
</dbReference>
<gene>
    <name evidence="2" type="ORF">CLV28_1687</name>
</gene>
<dbReference type="InterPro" id="IPR027417">
    <property type="entry name" value="P-loop_NTPase"/>
</dbReference>
<name>A0A2M9CQJ2_9CELL</name>